<feature type="non-terminal residue" evidence="1">
    <location>
        <position position="1"/>
    </location>
</feature>
<dbReference type="Proteomes" id="UP000198211">
    <property type="component" value="Unassembled WGS sequence"/>
</dbReference>
<gene>
    <name evidence="1" type="ORF">PHMEG_00020709</name>
</gene>
<dbReference type="AlphaFoldDB" id="A0A225VN74"/>
<organism evidence="1 2">
    <name type="scientific">Phytophthora megakarya</name>
    <dbReference type="NCBI Taxonomy" id="4795"/>
    <lineage>
        <taxon>Eukaryota</taxon>
        <taxon>Sar</taxon>
        <taxon>Stramenopiles</taxon>
        <taxon>Oomycota</taxon>
        <taxon>Peronosporomycetes</taxon>
        <taxon>Peronosporales</taxon>
        <taxon>Peronosporaceae</taxon>
        <taxon>Phytophthora</taxon>
    </lineage>
</organism>
<dbReference type="EMBL" id="NBNE01003738">
    <property type="protein sequence ID" value="OWZ06966.1"/>
    <property type="molecule type" value="Genomic_DNA"/>
</dbReference>
<protein>
    <submittedName>
        <fullName evidence="1">Uncharacterized protein</fullName>
    </submittedName>
</protein>
<reference evidence="2" key="1">
    <citation type="submission" date="2017-03" db="EMBL/GenBank/DDBJ databases">
        <title>Phytopthora megakarya and P. palmivora, two closely related causual agents of cacao black pod achieved similar genome size and gene model numbers by different mechanisms.</title>
        <authorList>
            <person name="Ali S."/>
            <person name="Shao J."/>
            <person name="Larry D.J."/>
            <person name="Kronmiller B."/>
            <person name="Shen D."/>
            <person name="Strem M.D."/>
            <person name="Melnick R.L."/>
            <person name="Guiltinan M.J."/>
            <person name="Tyler B.M."/>
            <person name="Meinhardt L.W."/>
            <person name="Bailey B.A."/>
        </authorList>
    </citation>
    <scope>NUCLEOTIDE SEQUENCE [LARGE SCALE GENOMIC DNA]</scope>
    <source>
        <strain evidence="2">zdho120</strain>
    </source>
</reference>
<sequence>GRPSLDIFNRVPNVLKSSVQKAAVNLGSRSETIKLGRPWCRYTISRKIAADCTAVTETATGARCTILLKRSTKTRTPVRP</sequence>
<dbReference type="OrthoDB" id="10586494at2759"/>
<evidence type="ECO:0000313" key="1">
    <source>
        <dbReference type="EMBL" id="OWZ06966.1"/>
    </source>
</evidence>
<comment type="caution">
    <text evidence="1">The sequence shown here is derived from an EMBL/GenBank/DDBJ whole genome shotgun (WGS) entry which is preliminary data.</text>
</comment>
<accession>A0A225VN74</accession>
<proteinExistence type="predicted"/>
<keyword evidence="2" id="KW-1185">Reference proteome</keyword>
<name>A0A225VN74_9STRA</name>
<evidence type="ECO:0000313" key="2">
    <source>
        <dbReference type="Proteomes" id="UP000198211"/>
    </source>
</evidence>